<organism evidence="1 2">
    <name type="scientific">Patagioenas fasciata monilis</name>
    <dbReference type="NCBI Taxonomy" id="372326"/>
    <lineage>
        <taxon>Eukaryota</taxon>
        <taxon>Metazoa</taxon>
        <taxon>Chordata</taxon>
        <taxon>Craniata</taxon>
        <taxon>Vertebrata</taxon>
        <taxon>Euteleostomi</taxon>
        <taxon>Archelosauria</taxon>
        <taxon>Archosauria</taxon>
        <taxon>Dinosauria</taxon>
        <taxon>Saurischia</taxon>
        <taxon>Theropoda</taxon>
        <taxon>Coelurosauria</taxon>
        <taxon>Aves</taxon>
        <taxon>Neognathae</taxon>
        <taxon>Neoaves</taxon>
        <taxon>Columbimorphae</taxon>
        <taxon>Columbiformes</taxon>
        <taxon>Columbidae</taxon>
        <taxon>Patagioenas</taxon>
    </lineage>
</organism>
<reference evidence="1 2" key="1">
    <citation type="submission" date="2016-02" db="EMBL/GenBank/DDBJ databases">
        <title>Band-tailed pigeon sequencing and assembly.</title>
        <authorList>
            <person name="Soares A.E."/>
            <person name="Novak B.J."/>
            <person name="Rice E.S."/>
            <person name="O'Connell B."/>
            <person name="Chang D."/>
            <person name="Weber S."/>
            <person name="Shapiro B."/>
        </authorList>
    </citation>
    <scope>NUCLEOTIDE SEQUENCE [LARGE SCALE GENOMIC DNA]</scope>
    <source>
        <strain evidence="1">BTP2013</strain>
        <tissue evidence="1">Blood</tissue>
    </source>
</reference>
<sequence>MLVQIICESLVTETIQHPFDIRFGFKGQQILLLHVFLPQAWKIDARMKPKSTSACVSWLLLAAQPCLDGPKQKVCANALT</sequence>
<evidence type="ECO:0000313" key="1">
    <source>
        <dbReference type="EMBL" id="OPJ66398.1"/>
    </source>
</evidence>
<name>A0A1V4J289_PATFA</name>
<dbReference type="AlphaFoldDB" id="A0A1V4J289"/>
<dbReference type="EMBL" id="LSYS01009367">
    <property type="protein sequence ID" value="OPJ66398.1"/>
    <property type="molecule type" value="Genomic_DNA"/>
</dbReference>
<accession>A0A1V4J289</accession>
<dbReference type="Proteomes" id="UP000190648">
    <property type="component" value="Unassembled WGS sequence"/>
</dbReference>
<protein>
    <submittedName>
        <fullName evidence="1">Uncharacterized protein</fullName>
    </submittedName>
</protein>
<keyword evidence="2" id="KW-1185">Reference proteome</keyword>
<evidence type="ECO:0000313" key="2">
    <source>
        <dbReference type="Proteomes" id="UP000190648"/>
    </source>
</evidence>
<gene>
    <name evidence="1" type="ORF">AV530_016474</name>
</gene>
<comment type="caution">
    <text evidence="1">The sequence shown here is derived from an EMBL/GenBank/DDBJ whole genome shotgun (WGS) entry which is preliminary data.</text>
</comment>
<proteinExistence type="predicted"/>